<feature type="compositionally biased region" description="Polar residues" evidence="1">
    <location>
        <begin position="53"/>
        <end position="69"/>
    </location>
</feature>
<dbReference type="AlphaFoldDB" id="A0A9P5P045"/>
<evidence type="ECO:0000256" key="1">
    <source>
        <dbReference type="SAM" id="MobiDB-lite"/>
    </source>
</evidence>
<evidence type="ECO:0000313" key="3">
    <source>
        <dbReference type="Proteomes" id="UP000724874"/>
    </source>
</evidence>
<organism evidence="2 3">
    <name type="scientific">Gymnopilus junonius</name>
    <name type="common">Spectacular rustgill mushroom</name>
    <name type="synonym">Gymnopilus spectabilis subsp. junonius</name>
    <dbReference type="NCBI Taxonomy" id="109634"/>
    <lineage>
        <taxon>Eukaryota</taxon>
        <taxon>Fungi</taxon>
        <taxon>Dikarya</taxon>
        <taxon>Basidiomycota</taxon>
        <taxon>Agaricomycotina</taxon>
        <taxon>Agaricomycetes</taxon>
        <taxon>Agaricomycetidae</taxon>
        <taxon>Agaricales</taxon>
        <taxon>Agaricineae</taxon>
        <taxon>Hymenogastraceae</taxon>
        <taxon>Gymnopilus</taxon>
    </lineage>
</organism>
<feature type="region of interest" description="Disordered" evidence="1">
    <location>
        <begin position="1"/>
        <end position="26"/>
    </location>
</feature>
<protein>
    <submittedName>
        <fullName evidence="2">Uncharacterized protein</fullName>
    </submittedName>
</protein>
<evidence type="ECO:0000313" key="2">
    <source>
        <dbReference type="EMBL" id="KAF8910631.1"/>
    </source>
</evidence>
<feature type="region of interest" description="Disordered" evidence="1">
    <location>
        <begin position="177"/>
        <end position="221"/>
    </location>
</feature>
<feature type="compositionally biased region" description="Low complexity" evidence="1">
    <location>
        <begin position="296"/>
        <end position="305"/>
    </location>
</feature>
<name>A0A9P5P045_GYMJU</name>
<gene>
    <name evidence="2" type="ORF">CPB84DRAFT_1233701</name>
</gene>
<keyword evidence="3" id="KW-1185">Reference proteome</keyword>
<feature type="compositionally biased region" description="Basic and acidic residues" evidence="1">
    <location>
        <begin position="1"/>
        <end position="11"/>
    </location>
</feature>
<proteinExistence type="predicted"/>
<dbReference type="Proteomes" id="UP000724874">
    <property type="component" value="Unassembled WGS sequence"/>
</dbReference>
<feature type="compositionally biased region" description="Polar residues" evidence="1">
    <location>
        <begin position="83"/>
        <end position="95"/>
    </location>
</feature>
<accession>A0A9P5P045</accession>
<feature type="region of interest" description="Disordered" evidence="1">
    <location>
        <begin position="53"/>
        <end position="95"/>
    </location>
</feature>
<sequence>MMEEEQRRRNDPAAYGNAQQTRYTSHYRPVTATYGLSEAEKSKVYDVLQDASNASWVSKPTASQSTVPQSEEAPAIARPSPTPSNADFQPSGTPTFEQLTNSYIASMQNQNTTGNPSTADLNFQDMSSMNTLPSFSIDPGQTLLPSSALPTGLDPSSFDTWMNLFLQSIPPSSFEFSPAQLGDFSSATSSEPGSHSSTPGPMPTPSSSGSGGFDEGTFATIPPSSSGVSDMMLGNMFNQPVSADAAFDQDFFANANFDFGNMDLNMGMDMDFGAGGMDVASNSNAATAQVASPIPSSSSFTSTSGGTSGSGSGSVHDPSTPASAAWDISLPDVHMAGVVW</sequence>
<feature type="region of interest" description="Disordered" evidence="1">
    <location>
        <begin position="293"/>
        <end position="323"/>
    </location>
</feature>
<comment type="caution">
    <text evidence="2">The sequence shown here is derived from an EMBL/GenBank/DDBJ whole genome shotgun (WGS) entry which is preliminary data.</text>
</comment>
<reference evidence="2" key="1">
    <citation type="submission" date="2020-11" db="EMBL/GenBank/DDBJ databases">
        <authorList>
            <consortium name="DOE Joint Genome Institute"/>
            <person name="Ahrendt S."/>
            <person name="Riley R."/>
            <person name="Andreopoulos W."/>
            <person name="LaButti K."/>
            <person name="Pangilinan J."/>
            <person name="Ruiz-duenas F.J."/>
            <person name="Barrasa J.M."/>
            <person name="Sanchez-Garcia M."/>
            <person name="Camarero S."/>
            <person name="Miyauchi S."/>
            <person name="Serrano A."/>
            <person name="Linde D."/>
            <person name="Babiker R."/>
            <person name="Drula E."/>
            <person name="Ayuso-Fernandez I."/>
            <person name="Pacheco R."/>
            <person name="Padilla G."/>
            <person name="Ferreira P."/>
            <person name="Barriuso J."/>
            <person name="Kellner H."/>
            <person name="Castanera R."/>
            <person name="Alfaro M."/>
            <person name="Ramirez L."/>
            <person name="Pisabarro A.G."/>
            <person name="Kuo A."/>
            <person name="Tritt A."/>
            <person name="Lipzen A."/>
            <person name="He G."/>
            <person name="Yan M."/>
            <person name="Ng V."/>
            <person name="Cullen D."/>
            <person name="Martin F."/>
            <person name="Rosso M.-N."/>
            <person name="Henrissat B."/>
            <person name="Hibbett D."/>
            <person name="Martinez A.T."/>
            <person name="Grigoriev I.V."/>
        </authorList>
    </citation>
    <scope>NUCLEOTIDE SEQUENCE</scope>
    <source>
        <strain evidence="2">AH 44721</strain>
    </source>
</reference>
<dbReference type="EMBL" id="JADNYJ010000006">
    <property type="protein sequence ID" value="KAF8910631.1"/>
    <property type="molecule type" value="Genomic_DNA"/>
</dbReference>